<evidence type="ECO:0000313" key="5">
    <source>
        <dbReference type="WBParaSite" id="ACOC_0001042601-mRNA-1"/>
    </source>
</evidence>
<evidence type="ECO:0000313" key="4">
    <source>
        <dbReference type="Proteomes" id="UP000267027"/>
    </source>
</evidence>
<feature type="compositionally biased region" description="Polar residues" evidence="2">
    <location>
        <begin position="408"/>
        <end position="419"/>
    </location>
</feature>
<dbReference type="EMBL" id="UYYA01004469">
    <property type="protein sequence ID" value="VDM62012.1"/>
    <property type="molecule type" value="Genomic_DNA"/>
</dbReference>
<dbReference type="AlphaFoldDB" id="A0A158PKR4"/>
<evidence type="ECO:0000313" key="3">
    <source>
        <dbReference type="EMBL" id="VDM62012.1"/>
    </source>
</evidence>
<protein>
    <submittedName>
        <fullName evidence="5">RH2 domain-containing protein</fullName>
    </submittedName>
</protein>
<feature type="coiled-coil region" evidence="1">
    <location>
        <begin position="231"/>
        <end position="332"/>
    </location>
</feature>
<evidence type="ECO:0000256" key="2">
    <source>
        <dbReference type="SAM" id="MobiDB-lite"/>
    </source>
</evidence>
<reference evidence="3 4" key="2">
    <citation type="submission" date="2018-11" db="EMBL/GenBank/DDBJ databases">
        <authorList>
            <consortium name="Pathogen Informatics"/>
        </authorList>
    </citation>
    <scope>NUCLEOTIDE SEQUENCE [LARGE SCALE GENOMIC DNA]</scope>
    <source>
        <strain evidence="3 4">Costa Rica</strain>
    </source>
</reference>
<dbReference type="WBParaSite" id="ACOC_0001042601-mRNA-1">
    <property type="protein sequence ID" value="ACOC_0001042601-mRNA-1"/>
    <property type="gene ID" value="ACOC_0001042601"/>
</dbReference>
<gene>
    <name evidence="3" type="ORF">ACOC_LOCUS10427</name>
</gene>
<proteinExistence type="predicted"/>
<name>A0A158PKR4_ANGCS</name>
<accession>A0A158PKR4</accession>
<feature type="coiled-coil region" evidence="1">
    <location>
        <begin position="91"/>
        <end position="118"/>
    </location>
</feature>
<dbReference type="OrthoDB" id="295078at2759"/>
<sequence length="419" mass="47496">MTMTPFLLECVLFIFQRLRTENRLLRQRIDYLEAESAALADRLVKGQKHFMELSCSRHGEMLDAAVQVDDTSMIEHIHSLQQELIESHNRQADHENTIRECKIRISELEAANKRLREHEPFEGIAGLQEELISVKMREAESNLAKYVHMRAFDPASASIESETASTDSITTPSLNSARFVVSYSHVSIPTVSLAKLAKITASIIGGASDGDDGCITVRELEDQLMGVRIKEADNLAELKEMRQKVMELETQNHVCTNQLRRQDDEMKRVREEIEAVQKMRRELEMSLRQERQRCVQRESELNEQCIMERLKYSEAMQSVQELRQTITQLELKKAEGWTQNQLRGSSVCEVDDDSTSHLSMGSNGDVFSLGSEDLNALVADMTVKVPVLDEEGSNTETEDHRPKEVYNGNATGDSGVHNS</sequence>
<dbReference type="Proteomes" id="UP000267027">
    <property type="component" value="Unassembled WGS sequence"/>
</dbReference>
<organism evidence="5">
    <name type="scientific">Angiostrongylus costaricensis</name>
    <name type="common">Nematode worm</name>
    <dbReference type="NCBI Taxonomy" id="334426"/>
    <lineage>
        <taxon>Eukaryota</taxon>
        <taxon>Metazoa</taxon>
        <taxon>Ecdysozoa</taxon>
        <taxon>Nematoda</taxon>
        <taxon>Chromadorea</taxon>
        <taxon>Rhabditida</taxon>
        <taxon>Rhabditina</taxon>
        <taxon>Rhabditomorpha</taxon>
        <taxon>Strongyloidea</taxon>
        <taxon>Metastrongylidae</taxon>
        <taxon>Angiostrongylus</taxon>
    </lineage>
</organism>
<dbReference type="OMA" id="RFIWTKK"/>
<keyword evidence="1" id="KW-0175">Coiled coil</keyword>
<feature type="region of interest" description="Disordered" evidence="2">
    <location>
        <begin position="387"/>
        <end position="419"/>
    </location>
</feature>
<evidence type="ECO:0000256" key="1">
    <source>
        <dbReference type="SAM" id="Coils"/>
    </source>
</evidence>
<reference evidence="5" key="1">
    <citation type="submission" date="2016-04" db="UniProtKB">
        <authorList>
            <consortium name="WormBaseParasite"/>
        </authorList>
    </citation>
    <scope>IDENTIFICATION</scope>
</reference>
<keyword evidence="4" id="KW-1185">Reference proteome</keyword>
<dbReference type="STRING" id="334426.A0A158PKR4"/>